<dbReference type="EMBL" id="CM055098">
    <property type="protein sequence ID" value="KAJ7549911.1"/>
    <property type="molecule type" value="Genomic_DNA"/>
</dbReference>
<protein>
    <submittedName>
        <fullName evidence="1">Uncharacterized protein</fullName>
    </submittedName>
</protein>
<accession>A0ACC2D6L0</accession>
<evidence type="ECO:0000313" key="1">
    <source>
        <dbReference type="EMBL" id="KAJ7549911.1"/>
    </source>
</evidence>
<proteinExistence type="predicted"/>
<reference evidence="2" key="1">
    <citation type="journal article" date="2024" name="Proc. Natl. Acad. Sci. U.S.A.">
        <title>Extraordinary preservation of gene collinearity over three hundred million years revealed in homosporous lycophytes.</title>
        <authorList>
            <person name="Li C."/>
            <person name="Wickell D."/>
            <person name="Kuo L.Y."/>
            <person name="Chen X."/>
            <person name="Nie B."/>
            <person name="Liao X."/>
            <person name="Peng D."/>
            <person name="Ji J."/>
            <person name="Jenkins J."/>
            <person name="Williams M."/>
            <person name="Shu S."/>
            <person name="Plott C."/>
            <person name="Barry K."/>
            <person name="Rajasekar S."/>
            <person name="Grimwood J."/>
            <person name="Han X."/>
            <person name="Sun S."/>
            <person name="Hou Z."/>
            <person name="He W."/>
            <person name="Dai G."/>
            <person name="Sun C."/>
            <person name="Schmutz J."/>
            <person name="Leebens-Mack J.H."/>
            <person name="Li F.W."/>
            <person name="Wang L."/>
        </authorList>
    </citation>
    <scope>NUCLEOTIDE SEQUENCE [LARGE SCALE GENOMIC DNA]</scope>
    <source>
        <strain evidence="2">cv. PW_Plant_1</strain>
    </source>
</reference>
<dbReference type="Proteomes" id="UP001162992">
    <property type="component" value="Chromosome 7"/>
</dbReference>
<gene>
    <name evidence="1" type="ORF">O6H91_07G074500</name>
</gene>
<comment type="caution">
    <text evidence="1">The sequence shown here is derived from an EMBL/GenBank/DDBJ whole genome shotgun (WGS) entry which is preliminary data.</text>
</comment>
<sequence length="247" mass="27196">MPQPLLVYRHHPSSPFHRNLHLHSQSPYLHIAPQHPHSAATIRTLPTLRTTSTSICSHPTSALPHNICIQPQQSTLSPPYGPPPPPFAITLPPHCPATSSFSRNNLHSPHLMDHLHLHSQSSYLRIAPQHPHLAATIRTLPTLRSTSTSICIHPLAPPSAVTNIRIPSHTTHLLPARLPSPQPQTATNHNHIPLCPPSIATTAHHIRSQSTAIRPRTITSKSTAYHRRPSLRSQPTATVRSQPTACY</sequence>
<keyword evidence="2" id="KW-1185">Reference proteome</keyword>
<organism evidence="1 2">
    <name type="scientific">Diphasiastrum complanatum</name>
    <name type="common">Issler's clubmoss</name>
    <name type="synonym">Lycopodium complanatum</name>
    <dbReference type="NCBI Taxonomy" id="34168"/>
    <lineage>
        <taxon>Eukaryota</taxon>
        <taxon>Viridiplantae</taxon>
        <taxon>Streptophyta</taxon>
        <taxon>Embryophyta</taxon>
        <taxon>Tracheophyta</taxon>
        <taxon>Lycopodiopsida</taxon>
        <taxon>Lycopodiales</taxon>
        <taxon>Lycopodiaceae</taxon>
        <taxon>Lycopodioideae</taxon>
        <taxon>Diphasiastrum</taxon>
    </lineage>
</organism>
<evidence type="ECO:0000313" key="2">
    <source>
        <dbReference type="Proteomes" id="UP001162992"/>
    </source>
</evidence>
<name>A0ACC2D6L0_DIPCM</name>